<dbReference type="Proteomes" id="UP000030671">
    <property type="component" value="Unassembled WGS sequence"/>
</dbReference>
<gene>
    <name evidence="1" type="ORF">HETIRDRAFT_390437</name>
</gene>
<protein>
    <submittedName>
        <fullName evidence="1">Uncharacterized protein</fullName>
    </submittedName>
</protein>
<organism evidence="1 2">
    <name type="scientific">Heterobasidion irregulare (strain TC 32-1)</name>
    <dbReference type="NCBI Taxonomy" id="747525"/>
    <lineage>
        <taxon>Eukaryota</taxon>
        <taxon>Fungi</taxon>
        <taxon>Dikarya</taxon>
        <taxon>Basidiomycota</taxon>
        <taxon>Agaricomycotina</taxon>
        <taxon>Agaricomycetes</taxon>
        <taxon>Russulales</taxon>
        <taxon>Bondarzewiaceae</taxon>
        <taxon>Heterobasidion</taxon>
        <taxon>Heterobasidion annosum species complex</taxon>
    </lineage>
</organism>
<keyword evidence="2" id="KW-1185">Reference proteome</keyword>
<dbReference type="GeneID" id="20672452"/>
<feature type="non-terminal residue" evidence="1">
    <location>
        <position position="206"/>
    </location>
</feature>
<dbReference type="AlphaFoldDB" id="W4JR21"/>
<proteinExistence type="predicted"/>
<dbReference type="HOGENOM" id="CLU_1332079_0_0_1"/>
<dbReference type="RefSeq" id="XP_009552242.1">
    <property type="nucleotide sequence ID" value="XM_009553947.2"/>
</dbReference>
<name>W4JR21_HETIT</name>
<sequence>MESRESVLQVAATASVVSSVAGPTTSRCVPGGSSCLSCYNELGGHQSLGGHAAFFFFFLFLADHVLGDCKSLHLYARVGSEGGWTRCPQMPHCGTRIFSSPLPSGKFSSLVDLWSHSGNPLRQLACRERARRSTDAGAESPALVRRRFFSCDCVLMILGFPSGEPPVVLAEGGGRRPGSLHTSSVWYLHKSIFFIFFVSHSESACQ</sequence>
<dbReference type="KEGG" id="hir:HETIRDRAFT_390437"/>
<dbReference type="EMBL" id="KI925465">
    <property type="protein sequence ID" value="ETW76017.1"/>
    <property type="molecule type" value="Genomic_DNA"/>
</dbReference>
<evidence type="ECO:0000313" key="1">
    <source>
        <dbReference type="EMBL" id="ETW76017.1"/>
    </source>
</evidence>
<accession>W4JR21</accession>
<evidence type="ECO:0000313" key="2">
    <source>
        <dbReference type="Proteomes" id="UP000030671"/>
    </source>
</evidence>
<reference evidence="1 2" key="1">
    <citation type="journal article" date="2012" name="New Phytol.">
        <title>Insight into trade-off between wood decay and parasitism from the genome of a fungal forest pathogen.</title>
        <authorList>
            <person name="Olson A."/>
            <person name="Aerts A."/>
            <person name="Asiegbu F."/>
            <person name="Belbahri L."/>
            <person name="Bouzid O."/>
            <person name="Broberg A."/>
            <person name="Canback B."/>
            <person name="Coutinho P.M."/>
            <person name="Cullen D."/>
            <person name="Dalman K."/>
            <person name="Deflorio G."/>
            <person name="van Diepen L.T."/>
            <person name="Dunand C."/>
            <person name="Duplessis S."/>
            <person name="Durling M."/>
            <person name="Gonthier P."/>
            <person name="Grimwood J."/>
            <person name="Fossdal C.G."/>
            <person name="Hansson D."/>
            <person name="Henrissat B."/>
            <person name="Hietala A."/>
            <person name="Himmelstrand K."/>
            <person name="Hoffmeister D."/>
            <person name="Hogberg N."/>
            <person name="James T.Y."/>
            <person name="Karlsson M."/>
            <person name="Kohler A."/>
            <person name="Kues U."/>
            <person name="Lee Y.H."/>
            <person name="Lin Y.C."/>
            <person name="Lind M."/>
            <person name="Lindquist E."/>
            <person name="Lombard V."/>
            <person name="Lucas S."/>
            <person name="Lunden K."/>
            <person name="Morin E."/>
            <person name="Murat C."/>
            <person name="Park J."/>
            <person name="Raffaello T."/>
            <person name="Rouze P."/>
            <person name="Salamov A."/>
            <person name="Schmutz J."/>
            <person name="Solheim H."/>
            <person name="Stahlberg J."/>
            <person name="Velez H."/>
            <person name="de Vries R.P."/>
            <person name="Wiebenga A."/>
            <person name="Woodward S."/>
            <person name="Yakovlev I."/>
            <person name="Garbelotto M."/>
            <person name="Martin F."/>
            <person name="Grigoriev I.V."/>
            <person name="Stenlid J."/>
        </authorList>
    </citation>
    <scope>NUCLEOTIDE SEQUENCE [LARGE SCALE GENOMIC DNA]</scope>
    <source>
        <strain evidence="1 2">TC 32-1</strain>
    </source>
</reference>
<dbReference type="InParanoid" id="W4JR21"/>